<organism evidence="2 3">
    <name type="scientific">Myotis brandtii</name>
    <name type="common">Brandt's bat</name>
    <dbReference type="NCBI Taxonomy" id="109478"/>
    <lineage>
        <taxon>Eukaryota</taxon>
        <taxon>Metazoa</taxon>
        <taxon>Chordata</taxon>
        <taxon>Craniata</taxon>
        <taxon>Vertebrata</taxon>
        <taxon>Euteleostomi</taxon>
        <taxon>Mammalia</taxon>
        <taxon>Eutheria</taxon>
        <taxon>Laurasiatheria</taxon>
        <taxon>Chiroptera</taxon>
        <taxon>Yangochiroptera</taxon>
        <taxon>Vespertilionidae</taxon>
        <taxon>Myotis</taxon>
    </lineage>
</organism>
<keyword evidence="3" id="KW-1185">Reference proteome</keyword>
<reference evidence="2 3" key="1">
    <citation type="journal article" date="2013" name="Nat. Commun.">
        <title>Genome analysis reveals insights into physiology and longevity of the Brandt's bat Myotis brandtii.</title>
        <authorList>
            <person name="Seim I."/>
            <person name="Fang X."/>
            <person name="Xiong Z."/>
            <person name="Lobanov A.V."/>
            <person name="Huang Z."/>
            <person name="Ma S."/>
            <person name="Feng Y."/>
            <person name="Turanov A.A."/>
            <person name="Zhu Y."/>
            <person name="Lenz T.L."/>
            <person name="Gerashchenko M.V."/>
            <person name="Fan D."/>
            <person name="Hee Yim S."/>
            <person name="Yao X."/>
            <person name="Jordan D."/>
            <person name="Xiong Y."/>
            <person name="Ma Y."/>
            <person name="Lyapunov A.N."/>
            <person name="Chen G."/>
            <person name="Kulakova O.I."/>
            <person name="Sun Y."/>
            <person name="Lee S.G."/>
            <person name="Bronson R.T."/>
            <person name="Moskalev A.A."/>
            <person name="Sunyaev S.R."/>
            <person name="Zhang G."/>
            <person name="Krogh A."/>
            <person name="Wang J."/>
            <person name="Gladyshev V.N."/>
        </authorList>
    </citation>
    <scope>NUCLEOTIDE SEQUENCE [LARGE SCALE GENOMIC DNA]</scope>
</reference>
<feature type="domain" description="VWA N-terminal" evidence="1">
    <location>
        <begin position="57"/>
        <end position="133"/>
    </location>
</feature>
<accession>S7PAV2</accession>
<dbReference type="AlphaFoldDB" id="S7PAV2"/>
<dbReference type="EMBL" id="KE162175">
    <property type="protein sequence ID" value="EPQ07283.1"/>
    <property type="molecule type" value="Genomic_DNA"/>
</dbReference>
<evidence type="ECO:0000313" key="3">
    <source>
        <dbReference type="Proteomes" id="UP000052978"/>
    </source>
</evidence>
<dbReference type="eggNOG" id="KOG2353">
    <property type="taxonomic scope" value="Eukaryota"/>
</dbReference>
<dbReference type="Proteomes" id="UP000052978">
    <property type="component" value="Unassembled WGS sequence"/>
</dbReference>
<proteinExistence type="predicted"/>
<dbReference type="Pfam" id="PF08399">
    <property type="entry name" value="VWA_N"/>
    <property type="match status" value="1"/>
</dbReference>
<gene>
    <name evidence="2" type="ORF">D623_10011474</name>
</gene>
<evidence type="ECO:0000313" key="2">
    <source>
        <dbReference type="EMBL" id="EPQ07283.1"/>
    </source>
</evidence>
<protein>
    <submittedName>
        <fullName evidence="2">Voltage-dependent calcium channel subunit alpha-2/delta-2</fullName>
    </submittedName>
</protein>
<name>S7PAV2_MYOBR</name>
<evidence type="ECO:0000259" key="1">
    <source>
        <dbReference type="Pfam" id="PF08399"/>
    </source>
</evidence>
<dbReference type="InterPro" id="IPR013608">
    <property type="entry name" value="VWA_N"/>
</dbReference>
<sequence>MRIFGGAQQLREIYRDNRNLFAVQENEPQKLVEKVAGDIEGLLARKVQALKRLADAAETFQKAHRWQDNIKEEDIVYYDAKADAELDDPEIEDVEGGAKVSTLKLDFVEDANFKNKVNYSYTAVQIPTDIYKGCECSEVGDVCAHAPHACMHAQDGPSRWAAHPPSFPGPM</sequence>